<dbReference type="InterPro" id="IPR051394">
    <property type="entry name" value="Glutamate_Synthase"/>
</dbReference>
<proteinExistence type="predicted"/>
<feature type="domain" description="4Fe-4S ferredoxin-type" evidence="8">
    <location>
        <begin position="36"/>
        <end position="69"/>
    </location>
</feature>
<dbReference type="InterPro" id="IPR006005">
    <property type="entry name" value="Glut_synth_ssu1"/>
</dbReference>
<evidence type="ECO:0000256" key="5">
    <source>
        <dbReference type="ARBA" id="ARBA00023014"/>
    </source>
</evidence>
<evidence type="ECO:0000256" key="2">
    <source>
        <dbReference type="ARBA" id="ARBA00022723"/>
    </source>
</evidence>
<dbReference type="Proteomes" id="UP000641932">
    <property type="component" value="Unassembled WGS sequence"/>
</dbReference>
<keyword evidence="4" id="KW-0408">Iron</keyword>
<evidence type="ECO:0000256" key="4">
    <source>
        <dbReference type="ARBA" id="ARBA00023004"/>
    </source>
</evidence>
<dbReference type="GO" id="GO:0046872">
    <property type="term" value="F:metal ion binding"/>
    <property type="evidence" value="ECO:0007669"/>
    <property type="project" value="UniProtKB-KW"/>
</dbReference>
<dbReference type="InterPro" id="IPR023753">
    <property type="entry name" value="FAD/NAD-binding_dom"/>
</dbReference>
<dbReference type="RefSeq" id="WP_189133874.1">
    <property type="nucleotide sequence ID" value="NZ_BMMS01000022.1"/>
</dbReference>
<evidence type="ECO:0000313" key="10">
    <source>
        <dbReference type="Proteomes" id="UP000641932"/>
    </source>
</evidence>
<keyword evidence="5" id="KW-0411">Iron-sulfur</keyword>
<reference evidence="9" key="1">
    <citation type="journal article" date="2014" name="Int. J. Syst. Evol. Microbiol.">
        <title>Complete genome sequence of Corynebacterium casei LMG S-19264T (=DSM 44701T), isolated from a smear-ripened cheese.</title>
        <authorList>
            <consortium name="US DOE Joint Genome Institute (JGI-PGF)"/>
            <person name="Walter F."/>
            <person name="Albersmeier A."/>
            <person name="Kalinowski J."/>
            <person name="Ruckert C."/>
        </authorList>
    </citation>
    <scope>NUCLEOTIDE SEQUENCE</scope>
    <source>
        <strain evidence="9">CGMCC 4.7201</strain>
    </source>
</reference>
<evidence type="ECO:0000256" key="6">
    <source>
        <dbReference type="ARBA" id="ARBA00023164"/>
    </source>
</evidence>
<accession>A0A917ZUD7</accession>
<comment type="pathway">
    <text evidence="7">Amino-acid biosynthesis.</text>
</comment>
<dbReference type="PROSITE" id="PS51379">
    <property type="entry name" value="4FE4S_FER_2"/>
    <property type="match status" value="1"/>
</dbReference>
<evidence type="ECO:0000259" key="8">
    <source>
        <dbReference type="PROSITE" id="PS51379"/>
    </source>
</evidence>
<keyword evidence="1" id="KW-0028">Amino-acid biosynthesis</keyword>
<dbReference type="EMBL" id="BMMS01000022">
    <property type="protein sequence ID" value="GGO94093.1"/>
    <property type="molecule type" value="Genomic_DNA"/>
</dbReference>
<dbReference type="GO" id="GO:0016639">
    <property type="term" value="F:oxidoreductase activity, acting on the CH-NH2 group of donors, NAD or NADP as acceptor"/>
    <property type="evidence" value="ECO:0007669"/>
    <property type="project" value="InterPro"/>
</dbReference>
<keyword evidence="3" id="KW-0560">Oxidoreductase</keyword>
<evidence type="ECO:0000313" key="9">
    <source>
        <dbReference type="EMBL" id="GGO94093.1"/>
    </source>
</evidence>
<dbReference type="Pfam" id="PF07992">
    <property type="entry name" value="Pyr_redox_2"/>
    <property type="match status" value="1"/>
</dbReference>
<sequence length="507" mass="54781">MADPKGFLTTPRRGLARRPVQERVRDWHEVYVGQDLLPLISEQANRCMDCGIPFCHSGCPLGNLIPEWNELVSRDDWETASERLHATNNFPEFTGRLCPAPCESACVLAINADPVTIKDIEVAVADYTWDHGGLPPRPAKRPSGRTVAVIGSGPAGLAAAQQLTRAGHSVEVFERADRPGGLLRYGIPEFKMEKCHVDRRIRQMREEGTRFRTGVDVGTDLHAGRLREEHDAVVVAVGATAWRELPVPGRELAGVHQAMEYLPMANRVREGDYAVPPVNAEGRHVVIVGGGDTAADCLGTVLRQGAASVVQLDINPMPGEDRAFAEPWPVYPKVYRVSPAHEEAREVARLHGEEPDSQGVPLPGPDGDVRMFSASTLRFEGDGTGHVRSLRLVGVEAEGRRPAQGTERLLPADLVLLALGFRGPEPDSPLIHQLGLRLGARRTLARGEDFTTDVDGVFVAGDAGRGQSLIVWAIAEGRSAAAAVDRYLAGSTALPAPIGATDRPLVL</sequence>
<name>A0A917ZUD7_9ACTN</name>
<evidence type="ECO:0000256" key="1">
    <source>
        <dbReference type="ARBA" id="ARBA00022605"/>
    </source>
</evidence>
<gene>
    <name evidence="9" type="ORF">GCM10012280_48130</name>
</gene>
<dbReference type="Gene3D" id="3.50.50.60">
    <property type="entry name" value="FAD/NAD(P)-binding domain"/>
    <property type="match status" value="2"/>
</dbReference>
<dbReference type="SUPFAM" id="SSF46548">
    <property type="entry name" value="alpha-helical ferredoxin"/>
    <property type="match status" value="1"/>
</dbReference>
<dbReference type="AlphaFoldDB" id="A0A917ZUD7"/>
<keyword evidence="2" id="KW-0479">Metal-binding</keyword>
<organism evidence="9 10">
    <name type="scientific">Wenjunlia tyrosinilytica</name>
    <dbReference type="NCBI Taxonomy" id="1544741"/>
    <lineage>
        <taxon>Bacteria</taxon>
        <taxon>Bacillati</taxon>
        <taxon>Actinomycetota</taxon>
        <taxon>Actinomycetes</taxon>
        <taxon>Kitasatosporales</taxon>
        <taxon>Streptomycetaceae</taxon>
        <taxon>Wenjunlia</taxon>
    </lineage>
</organism>
<dbReference type="NCBIfam" id="TIGR01317">
    <property type="entry name" value="GOGAT_sm_gam"/>
    <property type="match status" value="1"/>
</dbReference>
<dbReference type="GO" id="GO:0051536">
    <property type="term" value="F:iron-sulfur cluster binding"/>
    <property type="evidence" value="ECO:0007669"/>
    <property type="project" value="UniProtKB-KW"/>
</dbReference>
<dbReference type="Gene3D" id="1.10.1060.10">
    <property type="entry name" value="Alpha-helical ferredoxin"/>
    <property type="match status" value="1"/>
</dbReference>
<protein>
    <submittedName>
        <fullName evidence="9">Oxidoreductase</fullName>
    </submittedName>
</protein>
<dbReference type="PANTHER" id="PTHR43100">
    <property type="entry name" value="GLUTAMATE SYNTHASE [NADPH] SMALL CHAIN"/>
    <property type="match status" value="1"/>
</dbReference>
<dbReference type="InterPro" id="IPR017896">
    <property type="entry name" value="4Fe4S_Fe-S-bd"/>
</dbReference>
<dbReference type="FunFam" id="3.50.50.60:FF:000124">
    <property type="entry name" value="Glutamate synthase small subunit"/>
    <property type="match status" value="1"/>
</dbReference>
<reference evidence="9" key="2">
    <citation type="submission" date="2020-09" db="EMBL/GenBank/DDBJ databases">
        <authorList>
            <person name="Sun Q."/>
            <person name="Zhou Y."/>
        </authorList>
    </citation>
    <scope>NUCLEOTIDE SEQUENCE</scope>
    <source>
        <strain evidence="9">CGMCC 4.7201</strain>
    </source>
</reference>
<evidence type="ECO:0000256" key="7">
    <source>
        <dbReference type="ARBA" id="ARBA00029440"/>
    </source>
</evidence>
<comment type="caution">
    <text evidence="9">The sequence shown here is derived from an EMBL/GenBank/DDBJ whole genome shotgun (WGS) entry which is preliminary data.</text>
</comment>
<dbReference type="InterPro" id="IPR009051">
    <property type="entry name" value="Helical_ferredxn"/>
</dbReference>
<dbReference type="PANTHER" id="PTHR43100:SF1">
    <property type="entry name" value="GLUTAMATE SYNTHASE [NADPH] SMALL CHAIN"/>
    <property type="match status" value="1"/>
</dbReference>
<keyword evidence="6" id="KW-0314">Glutamate biosynthesis</keyword>
<dbReference type="InterPro" id="IPR036188">
    <property type="entry name" value="FAD/NAD-bd_sf"/>
</dbReference>
<dbReference type="GO" id="GO:0006537">
    <property type="term" value="P:glutamate biosynthetic process"/>
    <property type="evidence" value="ECO:0007669"/>
    <property type="project" value="UniProtKB-KW"/>
</dbReference>
<dbReference type="PRINTS" id="PR00419">
    <property type="entry name" value="ADXRDTASE"/>
</dbReference>
<keyword evidence="10" id="KW-1185">Reference proteome</keyword>
<dbReference type="InterPro" id="IPR028261">
    <property type="entry name" value="DPD_II"/>
</dbReference>
<evidence type="ECO:0000256" key="3">
    <source>
        <dbReference type="ARBA" id="ARBA00023002"/>
    </source>
</evidence>
<dbReference type="SUPFAM" id="SSF51971">
    <property type="entry name" value="Nucleotide-binding domain"/>
    <property type="match status" value="2"/>
</dbReference>
<dbReference type="Pfam" id="PF14691">
    <property type="entry name" value="Fer4_20"/>
    <property type="match status" value="1"/>
</dbReference>